<gene>
    <name evidence="1" type="ORF">PPSIR1_35382</name>
</gene>
<dbReference type="RefSeq" id="WP_006971433.1">
    <property type="nucleotide sequence ID" value="NZ_ABCS01000019.1"/>
</dbReference>
<dbReference type="Gene3D" id="1.25.40.10">
    <property type="entry name" value="Tetratricopeptide repeat domain"/>
    <property type="match status" value="1"/>
</dbReference>
<evidence type="ECO:0000313" key="2">
    <source>
        <dbReference type="Proteomes" id="UP000005801"/>
    </source>
</evidence>
<dbReference type="Proteomes" id="UP000005801">
    <property type="component" value="Unassembled WGS sequence"/>
</dbReference>
<dbReference type="InterPro" id="IPR011990">
    <property type="entry name" value="TPR-like_helical_dom_sf"/>
</dbReference>
<sequence>MTEQLRRLVYDHLSHESVRFPGKIEPGILFTAALEHGLGLAHLDGEELLAVVDESQYLQAGTKVMGLLNDSIKARRFSGMLITDRRIIGGDPCLAIPLADIVGARTSGRLIAKVEVLATRGSQTFELEAAPQIAALLTAMTSSIPDRERVGVRRPLCAPSSGDPLGINHIYDGQAVDGRVTSLLGLASLFARAGEDGLARGRDLAWRAMLLQKTAALGRGSHGGSWLSPLHRGDFAGLLPRLFGRPTQAWTDPQGGWGFEFVVEESVAAATMKSAVGLLAGALIGVGGVVLPKRSALRVVCWELGQFTAFTLMATTGLRGTKADGEDLRQREWAHTMLAAHEGRTILLRAIYGWQHPLDALLAADPRAVLAHVAEHIGTIDLSAFFPEVPADQMIAISPEIAAIMAEVESKSLDDMKREAHEAWRAAQEAGTVKALSRAALGFQHVSLFDESIAAYRELAQRHPAEASEAWQGIGDSYLHRADMGASEDLARDFEAALHAYEQAMLDPQVTRSYLEHNYWEATSGLAKQRGGDEARRVLSRYVERFPTGEHRPEATKMLGA</sequence>
<accession>A6G3Y4</accession>
<evidence type="ECO:0000313" key="1">
    <source>
        <dbReference type="EMBL" id="EDM79521.1"/>
    </source>
</evidence>
<organism evidence="1 2">
    <name type="scientific">Plesiocystis pacifica SIR-1</name>
    <dbReference type="NCBI Taxonomy" id="391625"/>
    <lineage>
        <taxon>Bacteria</taxon>
        <taxon>Pseudomonadati</taxon>
        <taxon>Myxococcota</taxon>
        <taxon>Polyangia</taxon>
        <taxon>Nannocystales</taxon>
        <taxon>Nannocystaceae</taxon>
        <taxon>Plesiocystis</taxon>
    </lineage>
</organism>
<comment type="caution">
    <text evidence="1">The sequence shown here is derived from an EMBL/GenBank/DDBJ whole genome shotgun (WGS) entry which is preliminary data.</text>
</comment>
<dbReference type="EMBL" id="ABCS01000019">
    <property type="protein sequence ID" value="EDM79521.1"/>
    <property type="molecule type" value="Genomic_DNA"/>
</dbReference>
<keyword evidence="2" id="KW-1185">Reference proteome</keyword>
<dbReference type="AlphaFoldDB" id="A6G3Y4"/>
<proteinExistence type="predicted"/>
<reference evidence="1 2" key="1">
    <citation type="submission" date="2007-06" db="EMBL/GenBank/DDBJ databases">
        <authorList>
            <person name="Shimkets L."/>
            <person name="Ferriera S."/>
            <person name="Johnson J."/>
            <person name="Kravitz S."/>
            <person name="Beeson K."/>
            <person name="Sutton G."/>
            <person name="Rogers Y.-H."/>
            <person name="Friedman R."/>
            <person name="Frazier M."/>
            <person name="Venter J.C."/>
        </authorList>
    </citation>
    <scope>NUCLEOTIDE SEQUENCE [LARGE SCALE GENOMIC DNA]</scope>
    <source>
        <strain evidence="1 2">SIR-1</strain>
    </source>
</reference>
<name>A6G3Y4_9BACT</name>
<protein>
    <submittedName>
        <fullName evidence="1">Uncharacterized protein</fullName>
    </submittedName>
</protein>